<dbReference type="Proteomes" id="UP000712157">
    <property type="component" value="Unassembled WGS sequence"/>
</dbReference>
<dbReference type="InterPro" id="IPR036388">
    <property type="entry name" value="WH-like_DNA-bd_sf"/>
</dbReference>
<dbReference type="Gene3D" id="1.10.10.10">
    <property type="entry name" value="Winged helix-like DNA-binding domain superfamily/Winged helix DNA-binding domain"/>
    <property type="match status" value="1"/>
</dbReference>
<keyword evidence="6" id="KW-1185">Reference proteome</keyword>
<sequence length="344" mass="39525">MDLIQKNELDPLFEILSLLYLCHNANWKEEAIQSLDEYGVKGEEFFRDHMKILETYVDTFKKYKKDGTEDSFFFEQVSDESFQLVVAMAVENRYYYDHPGETDRDWLRGCLAYLINDPQDHPHLPGEKDLPRLPDELAILQFLDTADIKNEEKWHALNFLRKPDYWMTCLFDTVRANKDAYDRAIDAVKKPLDKLLKRAAVYEDAQFLKIAGTCADTPVIYLSLAAPLILLVLYTHGYQGILLEALRAEDEPGKYSGEAVVRQAKSLSDKSKLDILCILKHTSMYNLELAEALGLSPSTTSHHMNTLLSSGFVTVEKKDGKVFYCLEKENIAQFLSILERMLLS</sequence>
<dbReference type="PANTHER" id="PTHR33154:SF18">
    <property type="entry name" value="ARSENICAL RESISTANCE OPERON REPRESSOR"/>
    <property type="match status" value="1"/>
</dbReference>
<accession>A0A949K0X1</accession>
<dbReference type="GO" id="GO:0003700">
    <property type="term" value="F:DNA-binding transcription factor activity"/>
    <property type="evidence" value="ECO:0007669"/>
    <property type="project" value="InterPro"/>
</dbReference>
<evidence type="ECO:0000256" key="1">
    <source>
        <dbReference type="ARBA" id="ARBA00023015"/>
    </source>
</evidence>
<dbReference type="PANTHER" id="PTHR33154">
    <property type="entry name" value="TRANSCRIPTIONAL REGULATOR, ARSR FAMILY"/>
    <property type="match status" value="1"/>
</dbReference>
<organism evidence="5 6">
    <name type="scientific">Diplocloster agilis</name>
    <dbReference type="NCBI Taxonomy" id="2850323"/>
    <lineage>
        <taxon>Bacteria</taxon>
        <taxon>Bacillati</taxon>
        <taxon>Bacillota</taxon>
        <taxon>Clostridia</taxon>
        <taxon>Lachnospirales</taxon>
        <taxon>Lachnospiraceae</taxon>
        <taxon>Diplocloster</taxon>
    </lineage>
</organism>
<proteinExistence type="predicted"/>
<keyword evidence="1" id="KW-0805">Transcription regulation</keyword>
<dbReference type="SUPFAM" id="SSF46785">
    <property type="entry name" value="Winged helix' DNA-binding domain"/>
    <property type="match status" value="1"/>
</dbReference>
<dbReference type="InterPro" id="IPR036390">
    <property type="entry name" value="WH_DNA-bd_sf"/>
</dbReference>
<keyword evidence="2" id="KW-0238">DNA-binding</keyword>
<dbReference type="GO" id="GO:0003677">
    <property type="term" value="F:DNA binding"/>
    <property type="evidence" value="ECO:0007669"/>
    <property type="project" value="UniProtKB-KW"/>
</dbReference>
<feature type="domain" description="HTH arsR-type" evidence="4">
    <location>
        <begin position="252"/>
        <end position="344"/>
    </location>
</feature>
<gene>
    <name evidence="5" type="ORF">KTH89_20290</name>
</gene>
<evidence type="ECO:0000256" key="3">
    <source>
        <dbReference type="ARBA" id="ARBA00023163"/>
    </source>
</evidence>
<dbReference type="AlphaFoldDB" id="A0A949K0X1"/>
<evidence type="ECO:0000259" key="4">
    <source>
        <dbReference type="PROSITE" id="PS50987"/>
    </source>
</evidence>
<dbReference type="Pfam" id="PF01022">
    <property type="entry name" value="HTH_5"/>
    <property type="match status" value="1"/>
</dbReference>
<reference evidence="5" key="1">
    <citation type="submission" date="2021-06" db="EMBL/GenBank/DDBJ databases">
        <title>Description of novel taxa of the family Lachnospiraceae.</title>
        <authorList>
            <person name="Chaplin A.V."/>
            <person name="Sokolova S.R."/>
            <person name="Pikina A.P."/>
            <person name="Korzhanova M."/>
            <person name="Belova V."/>
            <person name="Korostin D."/>
            <person name="Efimov B.A."/>
        </authorList>
    </citation>
    <scope>NUCLEOTIDE SEQUENCE</scope>
    <source>
        <strain evidence="5">ASD5720</strain>
    </source>
</reference>
<dbReference type="InterPro" id="IPR051081">
    <property type="entry name" value="HTH_MetalResp_TranReg"/>
</dbReference>
<dbReference type="SMART" id="SM00418">
    <property type="entry name" value="HTH_ARSR"/>
    <property type="match status" value="1"/>
</dbReference>
<dbReference type="CDD" id="cd00090">
    <property type="entry name" value="HTH_ARSR"/>
    <property type="match status" value="1"/>
</dbReference>
<protein>
    <submittedName>
        <fullName evidence="5">ArsR family transcriptional regulator</fullName>
    </submittedName>
</protein>
<dbReference type="InterPro" id="IPR011991">
    <property type="entry name" value="ArsR-like_HTH"/>
</dbReference>
<dbReference type="PRINTS" id="PR00778">
    <property type="entry name" value="HTHARSR"/>
</dbReference>
<evidence type="ECO:0000313" key="6">
    <source>
        <dbReference type="Proteomes" id="UP000712157"/>
    </source>
</evidence>
<name>A0A949K0X1_9FIRM</name>
<evidence type="ECO:0000256" key="2">
    <source>
        <dbReference type="ARBA" id="ARBA00023125"/>
    </source>
</evidence>
<dbReference type="PROSITE" id="PS50987">
    <property type="entry name" value="HTH_ARSR_2"/>
    <property type="match status" value="1"/>
</dbReference>
<dbReference type="RefSeq" id="WP_238722899.1">
    <property type="nucleotide sequence ID" value="NZ_JAHQCW010000044.1"/>
</dbReference>
<comment type="caution">
    <text evidence="5">The sequence shown here is derived from an EMBL/GenBank/DDBJ whole genome shotgun (WGS) entry which is preliminary data.</text>
</comment>
<dbReference type="InterPro" id="IPR001845">
    <property type="entry name" value="HTH_ArsR_DNA-bd_dom"/>
</dbReference>
<dbReference type="EMBL" id="JAHQCW010000044">
    <property type="protein sequence ID" value="MBU9738878.1"/>
    <property type="molecule type" value="Genomic_DNA"/>
</dbReference>
<keyword evidence="3" id="KW-0804">Transcription</keyword>
<evidence type="ECO:0000313" key="5">
    <source>
        <dbReference type="EMBL" id="MBU9738878.1"/>
    </source>
</evidence>